<dbReference type="GO" id="GO:0004519">
    <property type="term" value="F:endonuclease activity"/>
    <property type="evidence" value="ECO:0007669"/>
    <property type="project" value="UniProtKB-KW"/>
</dbReference>
<evidence type="ECO:0000313" key="4">
    <source>
        <dbReference type="EMBL" id="RKT01556.1"/>
    </source>
</evidence>
<evidence type="ECO:0000313" key="5">
    <source>
        <dbReference type="Proteomes" id="UP000272428"/>
    </source>
</evidence>
<feature type="transmembrane region" description="Helical" evidence="2">
    <location>
        <begin position="20"/>
        <end position="37"/>
    </location>
</feature>
<feature type="compositionally biased region" description="Basic and acidic residues" evidence="1">
    <location>
        <begin position="340"/>
        <end position="352"/>
    </location>
</feature>
<organism evidence="4 5">
    <name type="scientific">Chryseobacterium defluvii</name>
    <dbReference type="NCBI Taxonomy" id="160396"/>
    <lineage>
        <taxon>Bacteria</taxon>
        <taxon>Pseudomonadati</taxon>
        <taxon>Bacteroidota</taxon>
        <taxon>Flavobacteriia</taxon>
        <taxon>Flavobacteriales</taxon>
        <taxon>Weeksellaceae</taxon>
        <taxon>Chryseobacterium group</taxon>
        <taxon>Chryseobacterium</taxon>
    </lineage>
</organism>
<accession>A0A495SNA7</accession>
<keyword evidence="2" id="KW-1133">Transmembrane helix</keyword>
<keyword evidence="2" id="KW-0472">Membrane</keyword>
<feature type="transmembrane region" description="Helical" evidence="2">
    <location>
        <begin position="49"/>
        <end position="68"/>
    </location>
</feature>
<evidence type="ECO:0000256" key="2">
    <source>
        <dbReference type="SAM" id="Phobius"/>
    </source>
</evidence>
<comment type="caution">
    <text evidence="4">The sequence shown here is derived from an EMBL/GenBank/DDBJ whole genome shotgun (WGS) entry which is preliminary data.</text>
</comment>
<dbReference type="Proteomes" id="UP000272428">
    <property type="component" value="Unassembled WGS sequence"/>
</dbReference>
<protein>
    <submittedName>
        <fullName evidence="4">Endonuclease/exonuclease/phosphatase (EEP) superfamily protein YafD</fullName>
    </submittedName>
</protein>
<feature type="compositionally biased region" description="Acidic residues" evidence="1">
    <location>
        <begin position="353"/>
        <end position="368"/>
    </location>
</feature>
<keyword evidence="5" id="KW-1185">Reference proteome</keyword>
<name>A0A495SNA7_9FLAO</name>
<dbReference type="Gene3D" id="3.60.10.10">
    <property type="entry name" value="Endonuclease/exonuclease/phosphatase"/>
    <property type="match status" value="1"/>
</dbReference>
<dbReference type="SUPFAM" id="SSF56219">
    <property type="entry name" value="DNase I-like"/>
    <property type="match status" value="1"/>
</dbReference>
<gene>
    <name evidence="4" type="ORF">BCF58_0779</name>
</gene>
<keyword evidence="2" id="KW-0812">Transmembrane</keyword>
<proteinExistence type="predicted"/>
<dbReference type="EMBL" id="RBXB01000001">
    <property type="protein sequence ID" value="RKT01556.1"/>
    <property type="molecule type" value="Genomic_DNA"/>
</dbReference>
<keyword evidence="4" id="KW-0269">Exonuclease</keyword>
<sequence>MHFYRIHLFLSARLQNMWTIYLFLTVLLLLLTVLPKIQHSHWVFRVPEFGKIQITYFILITLILGFLIDAPENLWYYQGLLMIMFVHHGVTLIKYTPLYPVKKHTQKHQSSEHIHFISANVYQFNKEYERFIKLIEKYHPEMFLTMESNSDWEMALCTLEKEYPYQHKVTLENTYGMHFYSKIEIQEAKTHYFVADDIPSIEVHLRTNDGFSFVFFGVHPPPPSPTEEETSKERDGDLLSAAKRVKEIHKPVIVVGDFNNVAWSKSSVLFRKVSHLIDPRIGHSFVSTFHAKYRLLRFPIDLMFHSEDIFINQLKTLENFGSDHLPVYCEFFIDHHNDAQEERVETATSEEKAEAEEMIQEGKEEDGDRDVIATED</sequence>
<dbReference type="InterPro" id="IPR036691">
    <property type="entry name" value="Endo/exonu/phosph_ase_sf"/>
</dbReference>
<keyword evidence="4" id="KW-0540">Nuclease</keyword>
<dbReference type="GO" id="GO:0004527">
    <property type="term" value="F:exonuclease activity"/>
    <property type="evidence" value="ECO:0007669"/>
    <property type="project" value="UniProtKB-KW"/>
</dbReference>
<dbReference type="Pfam" id="PF03372">
    <property type="entry name" value="Exo_endo_phos"/>
    <property type="match status" value="1"/>
</dbReference>
<reference evidence="4 5" key="1">
    <citation type="submission" date="2018-10" db="EMBL/GenBank/DDBJ databases">
        <title>Genomic Encyclopedia of Archaeal and Bacterial Type Strains, Phase II (KMG-II): from individual species to whole genera.</title>
        <authorList>
            <person name="Goeker M."/>
        </authorList>
    </citation>
    <scope>NUCLEOTIDE SEQUENCE [LARGE SCALE GENOMIC DNA]</scope>
    <source>
        <strain evidence="4 5">DSM 14219</strain>
    </source>
</reference>
<evidence type="ECO:0000259" key="3">
    <source>
        <dbReference type="Pfam" id="PF03372"/>
    </source>
</evidence>
<feature type="region of interest" description="Disordered" evidence="1">
    <location>
        <begin position="340"/>
        <end position="376"/>
    </location>
</feature>
<keyword evidence="4" id="KW-0255">Endonuclease</keyword>
<dbReference type="InterPro" id="IPR005135">
    <property type="entry name" value="Endo/exonuclease/phosphatase"/>
</dbReference>
<keyword evidence="4" id="KW-0378">Hydrolase</keyword>
<dbReference type="AlphaFoldDB" id="A0A495SNA7"/>
<feature type="domain" description="Endonuclease/exonuclease/phosphatase" evidence="3">
    <location>
        <begin position="118"/>
        <end position="324"/>
    </location>
</feature>
<evidence type="ECO:0000256" key="1">
    <source>
        <dbReference type="SAM" id="MobiDB-lite"/>
    </source>
</evidence>